<dbReference type="InterPro" id="IPR001091">
    <property type="entry name" value="RM_Methyltransferase"/>
</dbReference>
<dbReference type="AlphaFoldDB" id="E5AKP9"/>
<dbReference type="eggNOG" id="COG0863">
    <property type="taxonomic scope" value="Bacteria"/>
</dbReference>
<dbReference type="GO" id="GO:0008170">
    <property type="term" value="F:N-methyltransferase activity"/>
    <property type="evidence" value="ECO:0007669"/>
    <property type="project" value="InterPro"/>
</dbReference>
<feature type="domain" description="DNA methylase N-4/N-6" evidence="4">
    <location>
        <begin position="17"/>
        <end position="166"/>
    </location>
</feature>
<dbReference type="KEGG" id="brh:RBRH_00879"/>
<evidence type="ECO:0000256" key="2">
    <source>
        <dbReference type="ARBA" id="ARBA00022679"/>
    </source>
</evidence>
<dbReference type="HOGENOM" id="CLU_024927_4_0_4"/>
<proteinExistence type="inferred from homology"/>
<dbReference type="EC" id="2.1.1.-" evidence="3"/>
<comment type="similarity">
    <text evidence="3">Belongs to the N(4)/N(6)-methyltransferase family.</text>
</comment>
<protein>
    <recommendedName>
        <fullName evidence="3">Methyltransferase</fullName>
        <ecNumber evidence="3">2.1.1.-</ecNumber>
    </recommendedName>
</protein>
<evidence type="ECO:0000259" key="4">
    <source>
        <dbReference type="Pfam" id="PF01555"/>
    </source>
</evidence>
<dbReference type="SUPFAM" id="SSF53335">
    <property type="entry name" value="S-adenosyl-L-methionine-dependent methyltransferases"/>
    <property type="match status" value="1"/>
</dbReference>
<dbReference type="STRING" id="882378.RBRH_00879"/>
<name>E5AKP9_MYCRK</name>
<dbReference type="PRINTS" id="PR00508">
    <property type="entry name" value="S21N4MTFRASE"/>
</dbReference>
<evidence type="ECO:0000256" key="1">
    <source>
        <dbReference type="ARBA" id="ARBA00022603"/>
    </source>
</evidence>
<dbReference type="EMBL" id="FR687359">
    <property type="protein sequence ID" value="CBW73721.1"/>
    <property type="molecule type" value="Genomic_DNA"/>
</dbReference>
<dbReference type="REBASE" id="29090">
    <property type="entry name" value="M.Brh454ORF879P"/>
</dbReference>
<sequence>MQKYIGSDTKTVYEDFECDNMNPRAWAFWCRAWLTESRRALKPGGLLVCFIDWRQLPRLTDVMRATGWVQRGIAVCDKTPSRACPRRGGFKQQTELIVWASKGVIRQRDVYTPGVRPCALGLPKRHLTEKPLELARQIVRLAPADGVVCDLFAGSGTFLVAAKEAGLN</sequence>
<organism evidence="5 6">
    <name type="scientific">Mycetohabitans rhizoxinica (strain DSM 19002 / CIP 109453 / HKI 454)</name>
    <name type="common">Paraburkholderia rhizoxinica</name>
    <dbReference type="NCBI Taxonomy" id="882378"/>
    <lineage>
        <taxon>Bacteria</taxon>
        <taxon>Pseudomonadati</taxon>
        <taxon>Pseudomonadota</taxon>
        <taxon>Betaproteobacteria</taxon>
        <taxon>Burkholderiales</taxon>
        <taxon>Burkholderiaceae</taxon>
        <taxon>Mycetohabitans</taxon>
    </lineage>
</organism>
<keyword evidence="2 5" id="KW-0808">Transferase</keyword>
<dbReference type="Gene3D" id="3.40.50.150">
    <property type="entry name" value="Vaccinia Virus protein VP39"/>
    <property type="match status" value="1"/>
</dbReference>
<dbReference type="Proteomes" id="UP000007437">
    <property type="component" value="Chromosome"/>
</dbReference>
<evidence type="ECO:0000313" key="6">
    <source>
        <dbReference type="Proteomes" id="UP000007437"/>
    </source>
</evidence>
<keyword evidence="1 5" id="KW-0489">Methyltransferase</keyword>
<dbReference type="GO" id="GO:0032259">
    <property type="term" value="P:methylation"/>
    <property type="evidence" value="ECO:0007669"/>
    <property type="project" value="UniProtKB-KW"/>
</dbReference>
<evidence type="ECO:0000313" key="5">
    <source>
        <dbReference type="EMBL" id="CBW73721.1"/>
    </source>
</evidence>
<gene>
    <name evidence="5" type="ordered locus">RBRH_00879</name>
</gene>
<dbReference type="Pfam" id="PF01555">
    <property type="entry name" value="N6_N4_Mtase"/>
    <property type="match status" value="1"/>
</dbReference>
<dbReference type="GO" id="GO:0003677">
    <property type="term" value="F:DNA binding"/>
    <property type="evidence" value="ECO:0007669"/>
    <property type="project" value="InterPro"/>
</dbReference>
<accession>E5AKP9</accession>
<dbReference type="InterPro" id="IPR029063">
    <property type="entry name" value="SAM-dependent_MTases_sf"/>
</dbReference>
<dbReference type="InterPro" id="IPR002941">
    <property type="entry name" value="DNA_methylase_N4/N6"/>
</dbReference>
<reference evidence="5 6" key="1">
    <citation type="journal article" date="2011" name="J. Bacteriol.">
        <title>Complete genome sequence of Burkholderia rhizoxinica, an endosymbiont of Rhizopus microsporus.</title>
        <authorList>
            <person name="Lackner G."/>
            <person name="Moebius N."/>
            <person name="Partida-Martinez L."/>
            <person name="Hertweck C."/>
        </authorList>
    </citation>
    <scope>NUCLEOTIDE SEQUENCE [LARGE SCALE GENOMIC DNA]</scope>
    <source>
        <strain evidence="6">DSM 19002 / CIP 109453 / HKI 454</strain>
    </source>
</reference>
<evidence type="ECO:0000256" key="3">
    <source>
        <dbReference type="RuleBase" id="RU362026"/>
    </source>
</evidence>